<reference evidence="2 3" key="1">
    <citation type="submission" date="2023-03" db="EMBL/GenBank/DDBJ databases">
        <title>High-quality genome of Scylla paramamosain provides insights in environmental adaptation.</title>
        <authorList>
            <person name="Zhang L."/>
        </authorList>
    </citation>
    <scope>NUCLEOTIDE SEQUENCE [LARGE SCALE GENOMIC DNA]</scope>
    <source>
        <strain evidence="2">LZ_2023a</strain>
        <tissue evidence="2">Muscle</tissue>
    </source>
</reference>
<feature type="region of interest" description="Disordered" evidence="1">
    <location>
        <begin position="48"/>
        <end position="96"/>
    </location>
</feature>
<dbReference type="EMBL" id="JARAKH010000049">
    <property type="protein sequence ID" value="KAK8375978.1"/>
    <property type="molecule type" value="Genomic_DNA"/>
</dbReference>
<accession>A0AAW0SLB7</accession>
<comment type="caution">
    <text evidence="2">The sequence shown here is derived from an EMBL/GenBank/DDBJ whole genome shotgun (WGS) entry which is preliminary data.</text>
</comment>
<dbReference type="Proteomes" id="UP001487740">
    <property type="component" value="Unassembled WGS sequence"/>
</dbReference>
<evidence type="ECO:0000256" key="1">
    <source>
        <dbReference type="SAM" id="MobiDB-lite"/>
    </source>
</evidence>
<dbReference type="AlphaFoldDB" id="A0AAW0SLB7"/>
<protein>
    <submittedName>
        <fullName evidence="2">Uncharacterized protein</fullName>
    </submittedName>
</protein>
<evidence type="ECO:0000313" key="2">
    <source>
        <dbReference type="EMBL" id="KAK8375978.1"/>
    </source>
</evidence>
<evidence type="ECO:0000313" key="3">
    <source>
        <dbReference type="Proteomes" id="UP001487740"/>
    </source>
</evidence>
<gene>
    <name evidence="2" type="ORF">O3P69_008597</name>
</gene>
<sequence>MSSTVPRERSVSTDPASILRRDLGVRLIARLGAPGGPERYVSSQTCAWAGQPADTERPDSRSPALGRWGGTQPTHEDIAGEESGDSTLKHCARLVS</sequence>
<keyword evidence="3" id="KW-1185">Reference proteome</keyword>
<name>A0AAW0SLB7_SCYPA</name>
<organism evidence="2 3">
    <name type="scientific">Scylla paramamosain</name>
    <name type="common">Mud crab</name>
    <dbReference type="NCBI Taxonomy" id="85552"/>
    <lineage>
        <taxon>Eukaryota</taxon>
        <taxon>Metazoa</taxon>
        <taxon>Ecdysozoa</taxon>
        <taxon>Arthropoda</taxon>
        <taxon>Crustacea</taxon>
        <taxon>Multicrustacea</taxon>
        <taxon>Malacostraca</taxon>
        <taxon>Eumalacostraca</taxon>
        <taxon>Eucarida</taxon>
        <taxon>Decapoda</taxon>
        <taxon>Pleocyemata</taxon>
        <taxon>Brachyura</taxon>
        <taxon>Eubrachyura</taxon>
        <taxon>Portunoidea</taxon>
        <taxon>Portunidae</taxon>
        <taxon>Portuninae</taxon>
        <taxon>Scylla</taxon>
    </lineage>
</organism>
<proteinExistence type="predicted"/>